<dbReference type="GO" id="GO:1990228">
    <property type="term" value="C:sulfurtransferase complex"/>
    <property type="evidence" value="ECO:0007669"/>
    <property type="project" value="TreeGrafter"/>
</dbReference>
<dbReference type="OrthoDB" id="9795117at2"/>
<gene>
    <name evidence="1" type="primary">dsrH</name>
    <name evidence="1" type="ORF">CW740_07420</name>
</gene>
<organism evidence="1 2">
    <name type="scientific">Kangiella profundi</name>
    <dbReference type="NCBI Taxonomy" id="1561924"/>
    <lineage>
        <taxon>Bacteria</taxon>
        <taxon>Pseudomonadati</taxon>
        <taxon>Pseudomonadota</taxon>
        <taxon>Gammaproteobacteria</taxon>
        <taxon>Kangiellales</taxon>
        <taxon>Kangiellaceae</taxon>
        <taxon>Kangiella</taxon>
    </lineage>
</organism>
<dbReference type="Gene3D" id="3.40.1260.10">
    <property type="entry name" value="DsrEFH-like"/>
    <property type="match status" value="1"/>
</dbReference>
<dbReference type="Pfam" id="PF04077">
    <property type="entry name" value="DsrH"/>
    <property type="match status" value="1"/>
</dbReference>
<dbReference type="Proteomes" id="UP000232693">
    <property type="component" value="Chromosome"/>
</dbReference>
<keyword evidence="2" id="KW-1185">Reference proteome</keyword>
<dbReference type="EMBL" id="CP025120">
    <property type="protein sequence ID" value="AUD79084.1"/>
    <property type="molecule type" value="Genomic_DNA"/>
</dbReference>
<proteinExistence type="predicted"/>
<name>A0A2K9AJG4_9GAMM</name>
<evidence type="ECO:0000313" key="1">
    <source>
        <dbReference type="EMBL" id="AUD79084.1"/>
    </source>
</evidence>
<evidence type="ECO:0000313" key="2">
    <source>
        <dbReference type="Proteomes" id="UP000232693"/>
    </source>
</evidence>
<dbReference type="SUPFAM" id="SSF75169">
    <property type="entry name" value="DsrEFH-like"/>
    <property type="match status" value="1"/>
</dbReference>
<dbReference type="GO" id="GO:0016740">
    <property type="term" value="F:transferase activity"/>
    <property type="evidence" value="ECO:0007669"/>
    <property type="project" value="UniProtKB-KW"/>
</dbReference>
<dbReference type="RefSeq" id="WP_106646916.1">
    <property type="nucleotide sequence ID" value="NZ_BMGO01000001.1"/>
</dbReference>
<keyword evidence="1" id="KW-0808">Transferase</keyword>
<accession>A0A2K9AJG4</accession>
<dbReference type="NCBIfam" id="TIGR03011">
    <property type="entry name" value="sulf_tusB_dsrH"/>
    <property type="match status" value="1"/>
</dbReference>
<dbReference type="InterPro" id="IPR007215">
    <property type="entry name" value="Sulphur_relay_TusB/DsrH"/>
</dbReference>
<dbReference type="InterPro" id="IPR027396">
    <property type="entry name" value="DsrEFH-like"/>
</dbReference>
<dbReference type="PANTHER" id="PTHR37526:SF1">
    <property type="entry name" value="PROTEIN TUSB"/>
    <property type="match status" value="1"/>
</dbReference>
<dbReference type="AlphaFoldDB" id="A0A2K9AJG4"/>
<sequence length="89" mass="10127">MSSLFIINNPHKLIEALPFISKDDGILLIEDAVVLATNDSDSHCNNQYALEEDLIARGQINKIHTGWELIDYPQFVELTLTFDKPITWV</sequence>
<dbReference type="GO" id="GO:0002143">
    <property type="term" value="P:tRNA wobble position uridine thiolation"/>
    <property type="evidence" value="ECO:0007669"/>
    <property type="project" value="InterPro"/>
</dbReference>
<protein>
    <submittedName>
        <fullName evidence="1">Sulfurtransferase complex subunit TusB</fullName>
    </submittedName>
</protein>
<dbReference type="PANTHER" id="PTHR37526">
    <property type="entry name" value="PROTEIN TUSB"/>
    <property type="match status" value="1"/>
</dbReference>
<reference evidence="1 2" key="1">
    <citation type="submission" date="2017-12" db="EMBL/GenBank/DDBJ databases">
        <title>Kangiella profundi FT102 completed genome.</title>
        <authorList>
            <person name="Xu J."/>
            <person name="Wang J."/>
            <person name="Lu Y."/>
        </authorList>
    </citation>
    <scope>NUCLEOTIDE SEQUENCE [LARGE SCALE GENOMIC DNA]</scope>
    <source>
        <strain evidence="1 2">FT102</strain>
    </source>
</reference>
<dbReference type="KEGG" id="kpd:CW740_07420"/>